<dbReference type="Proteomes" id="UP000286681">
    <property type="component" value="Unassembled WGS sequence"/>
</dbReference>
<proteinExistence type="predicted"/>
<reference evidence="4" key="2">
    <citation type="submission" date="2016-12" db="EMBL/GenBank/DDBJ databases">
        <title>Whole genome sequencing of Sphingomonas sp. ABOJV.</title>
        <authorList>
            <person name="Conlan S."/>
            <person name="Thomas P.J."/>
            <person name="Mullikin J."/>
            <person name="Palmore T.N."/>
            <person name="Frank K.M."/>
            <person name="Segre J.A."/>
        </authorList>
    </citation>
    <scope>NUCLEOTIDE SEQUENCE [LARGE SCALE GENOMIC DNA]</scope>
    <source>
        <strain evidence="4">ABOJV</strain>
    </source>
</reference>
<dbReference type="Gene3D" id="2.40.50.870">
    <property type="entry name" value="Protein of unknown function (DUF3299)"/>
    <property type="match status" value="1"/>
</dbReference>
<dbReference type="OrthoDB" id="7209822at2"/>
<dbReference type="STRING" id="93064.BRX40_12345"/>
<reference evidence="2" key="1">
    <citation type="submission" date="2016-12" db="EMBL/GenBank/DDBJ databases">
        <title>Whole genome sequencing of Sphingomonas koreensis.</title>
        <authorList>
            <person name="Conlan S."/>
            <person name="Thomas P.J."/>
            <person name="Mullikin J."/>
            <person name="Palmore T.N."/>
            <person name="Frank K.M."/>
            <person name="Segre J.A."/>
        </authorList>
    </citation>
    <scope>NUCLEOTIDE SEQUENCE</scope>
    <source>
        <strain evidence="2">ABOJV</strain>
    </source>
</reference>
<evidence type="ECO:0000313" key="4">
    <source>
        <dbReference type="Proteomes" id="UP000185161"/>
    </source>
</evidence>
<keyword evidence="4" id="KW-1185">Reference proteome</keyword>
<reference evidence="3 5" key="3">
    <citation type="submission" date="2018-07" db="EMBL/GenBank/DDBJ databases">
        <title>Genomic and Epidemiologic Investigation of an Indolent Hospital Outbreak.</title>
        <authorList>
            <person name="Johnson R.C."/>
            <person name="Deming C."/>
            <person name="Conlan S."/>
            <person name="Zellmer C.J."/>
            <person name="Michelin A.V."/>
            <person name="Lee-Lin S."/>
            <person name="Thomas P.J."/>
            <person name="Park M."/>
            <person name="Weingarten R.A."/>
            <person name="Less J."/>
            <person name="Dekker J.P."/>
            <person name="Frank K.M."/>
            <person name="Musser K.A."/>
            <person name="Mcquiston J.R."/>
            <person name="Henderson D.K."/>
            <person name="Lau A.F."/>
            <person name="Palmore T.N."/>
            <person name="Segre J.A."/>
        </authorList>
    </citation>
    <scope>NUCLEOTIDE SEQUENCE [LARGE SCALE GENOMIC DNA]</scope>
    <source>
        <strain evidence="3 5">SK-NIH.Env10_0317</strain>
    </source>
</reference>
<evidence type="ECO:0000313" key="3">
    <source>
        <dbReference type="EMBL" id="RSV04868.1"/>
    </source>
</evidence>
<sequence length="164" mass="17684">MMKAPIVAALVLSLLSVPAAAQLIGGGPKQDVKDIWKPAATPQGGTSWRLLESTKETQRVASGVIYSKPVFPPGVKALNGKQIKVAGWMMPLDKAARQKRFVLLAYPPGCPFHFHAMPNQFIEVLAPAGVPLNERDPMVIAGTLQLTGQDESGIFYRLVNAKKL</sequence>
<evidence type="ECO:0000256" key="1">
    <source>
        <dbReference type="SAM" id="SignalP"/>
    </source>
</evidence>
<dbReference type="GeneID" id="44133357"/>
<organism evidence="2 4">
    <name type="scientific">Sphingomonas koreensis</name>
    <dbReference type="NCBI Taxonomy" id="93064"/>
    <lineage>
        <taxon>Bacteria</taxon>
        <taxon>Pseudomonadati</taxon>
        <taxon>Pseudomonadota</taxon>
        <taxon>Alphaproteobacteria</taxon>
        <taxon>Sphingomonadales</taxon>
        <taxon>Sphingomonadaceae</taxon>
        <taxon>Sphingomonas</taxon>
    </lineage>
</organism>
<dbReference type="EMBL" id="QQWO01000005">
    <property type="protein sequence ID" value="RSV04868.1"/>
    <property type="molecule type" value="Genomic_DNA"/>
</dbReference>
<dbReference type="KEGG" id="skr:BRX40_12345"/>
<accession>A0A1L6JGS3</accession>
<name>A0A1L6JGS3_9SPHN</name>
<dbReference type="EMBL" id="CP018820">
    <property type="protein sequence ID" value="APR55007.1"/>
    <property type="molecule type" value="Genomic_DNA"/>
</dbReference>
<dbReference type="RefSeq" id="WP_066577435.1">
    <property type="nucleotide sequence ID" value="NZ_CP018820.1"/>
</dbReference>
<dbReference type="InterPro" id="IPR021727">
    <property type="entry name" value="DUF3299"/>
</dbReference>
<keyword evidence="1" id="KW-0732">Signal</keyword>
<evidence type="ECO:0000313" key="5">
    <source>
        <dbReference type="Proteomes" id="UP000286681"/>
    </source>
</evidence>
<gene>
    <name evidence="2" type="ORF">BRX40_12345</name>
    <name evidence="3" type="ORF">CA257_07125</name>
</gene>
<evidence type="ECO:0000313" key="2">
    <source>
        <dbReference type="EMBL" id="APR55007.1"/>
    </source>
</evidence>
<feature type="chain" id="PRO_5041797991" evidence="1">
    <location>
        <begin position="22"/>
        <end position="164"/>
    </location>
</feature>
<dbReference type="AlphaFoldDB" id="A0A1L6JGS3"/>
<dbReference type="Pfam" id="PF11736">
    <property type="entry name" value="DUF3299"/>
    <property type="match status" value="1"/>
</dbReference>
<feature type="signal peptide" evidence="1">
    <location>
        <begin position="1"/>
        <end position="21"/>
    </location>
</feature>
<protein>
    <submittedName>
        <fullName evidence="3">DUF3299 domain-containing protein</fullName>
    </submittedName>
</protein>
<dbReference type="Proteomes" id="UP000185161">
    <property type="component" value="Chromosome"/>
</dbReference>